<feature type="region of interest" description="Disordered" evidence="1">
    <location>
        <begin position="351"/>
        <end position="415"/>
    </location>
</feature>
<feature type="region of interest" description="Disordered" evidence="1">
    <location>
        <begin position="114"/>
        <end position="139"/>
    </location>
</feature>
<feature type="region of interest" description="Disordered" evidence="1">
    <location>
        <begin position="1"/>
        <end position="42"/>
    </location>
</feature>
<organism evidence="2 3">
    <name type="scientific">Caligus rogercresseyi</name>
    <name type="common">Sea louse</name>
    <dbReference type="NCBI Taxonomy" id="217165"/>
    <lineage>
        <taxon>Eukaryota</taxon>
        <taxon>Metazoa</taxon>
        <taxon>Ecdysozoa</taxon>
        <taxon>Arthropoda</taxon>
        <taxon>Crustacea</taxon>
        <taxon>Multicrustacea</taxon>
        <taxon>Hexanauplia</taxon>
        <taxon>Copepoda</taxon>
        <taxon>Siphonostomatoida</taxon>
        <taxon>Caligidae</taxon>
        <taxon>Caligus</taxon>
    </lineage>
</organism>
<feature type="region of interest" description="Disordered" evidence="1">
    <location>
        <begin position="175"/>
        <end position="231"/>
    </location>
</feature>
<feature type="compositionally biased region" description="Basic and acidic residues" evidence="1">
    <location>
        <begin position="175"/>
        <end position="203"/>
    </location>
</feature>
<evidence type="ECO:0000313" key="3">
    <source>
        <dbReference type="Proteomes" id="UP000595437"/>
    </source>
</evidence>
<dbReference type="Proteomes" id="UP000595437">
    <property type="component" value="Chromosome 10"/>
</dbReference>
<feature type="compositionally biased region" description="Polar residues" evidence="1">
    <location>
        <begin position="1"/>
        <end position="13"/>
    </location>
</feature>
<feature type="compositionally biased region" description="Low complexity" evidence="1">
    <location>
        <begin position="21"/>
        <end position="38"/>
    </location>
</feature>
<dbReference type="AlphaFoldDB" id="A0A7T8H135"/>
<dbReference type="EMBL" id="CP045899">
    <property type="protein sequence ID" value="QQP41478.1"/>
    <property type="molecule type" value="Genomic_DNA"/>
</dbReference>
<feature type="compositionally biased region" description="Low complexity" evidence="1">
    <location>
        <begin position="251"/>
        <end position="268"/>
    </location>
</feature>
<reference evidence="3" key="1">
    <citation type="submission" date="2021-01" db="EMBL/GenBank/DDBJ databases">
        <title>Caligus Genome Assembly.</title>
        <authorList>
            <person name="Gallardo-Escarate C."/>
        </authorList>
    </citation>
    <scope>NUCLEOTIDE SEQUENCE [LARGE SCALE GENOMIC DNA]</scope>
</reference>
<gene>
    <name evidence="2" type="ORF">FKW44_015870</name>
</gene>
<feature type="compositionally biased region" description="Basic and acidic residues" evidence="1">
    <location>
        <begin position="123"/>
        <end position="135"/>
    </location>
</feature>
<feature type="region of interest" description="Disordered" evidence="1">
    <location>
        <begin position="248"/>
        <end position="330"/>
    </location>
</feature>
<proteinExistence type="predicted"/>
<keyword evidence="3" id="KW-1185">Reference proteome</keyword>
<sequence>ATVSENESFSLTSFEEDFKFSSEASPPSPKAISASSSPIIPPQRYRTEEEIILRPFTHESVVAMEIDEDSNITFLKDPMEVVVGGTCIHEEEKKESKETTHREIMTAMPVKVLEDEEESDDDLGGHFEDRPERTKQKPLNKSFFRCNSIENDGRIIPEPSAILSKTHRIVCKSEDFPKKLKRSQERQGSRQESEEGKEDEAPLVRRNSIHNVPYVDVNDPGTRERMERYKEERRSLLRAKYKAEDYRVPLSNNANNTSSTTNSSNSTSFKKVNTPESQLNNNSHIGPTLEDTKNQKNNMNNNNYSSTNNHNPLNSSPTKSKPPLSPTKSSAASFGLINEEVNVKERAAIFGSRSMESKEFKRKSLPPPPASSSSNNNNLRLVPTRSRSSHSGHLDKSPVSPNKIKNIAALFEQKS</sequence>
<feature type="non-terminal residue" evidence="2">
    <location>
        <position position="1"/>
    </location>
</feature>
<name>A0A7T8H135_CALRO</name>
<feature type="compositionally biased region" description="Polar residues" evidence="1">
    <location>
        <begin position="269"/>
        <end position="285"/>
    </location>
</feature>
<feature type="compositionally biased region" description="Low complexity" evidence="1">
    <location>
        <begin position="295"/>
        <end position="330"/>
    </location>
</feature>
<evidence type="ECO:0000313" key="2">
    <source>
        <dbReference type="EMBL" id="QQP41478.1"/>
    </source>
</evidence>
<feature type="compositionally biased region" description="Basic and acidic residues" evidence="1">
    <location>
        <begin position="221"/>
        <end position="231"/>
    </location>
</feature>
<protein>
    <submittedName>
        <fullName evidence="2">Uncharacterized protein</fullName>
    </submittedName>
</protein>
<evidence type="ECO:0000256" key="1">
    <source>
        <dbReference type="SAM" id="MobiDB-lite"/>
    </source>
</evidence>
<accession>A0A7T8H135</accession>